<feature type="region of interest" description="Disordered" evidence="1">
    <location>
        <begin position="34"/>
        <end position="69"/>
    </location>
</feature>
<sequence length="261" mass="30585">MEPFDSNPNTQRRSKCKDLFFLFVIVLNVSIFADNDPEPQNEDEKNPIEGEQQEIQKDSSVSNWTDQTKQTWETLNESEDTEEYSQAKSDFETSYFQALNLYRQGTDSVRSELRDEVLFWSAHWFHESLRSQKMEQAGYILKSFDEVSKTIGIGERIAIGLESGREHSMREGFAAEIIVYMVAESDYRYEPLFKKLVPETITNDLLAFNLACLHSLRGNKQEMLKYIKIAVNLGKDKSHFRKDQDFKKYWKDPDFLKLVKE</sequence>
<keyword evidence="3" id="KW-1185">Reference proteome</keyword>
<proteinExistence type="predicted"/>
<evidence type="ECO:0008006" key="4">
    <source>
        <dbReference type="Google" id="ProtNLM"/>
    </source>
</evidence>
<reference evidence="2" key="1">
    <citation type="submission" date="2012-10" db="EMBL/GenBank/DDBJ databases">
        <authorList>
            <person name="Harkins D.M."/>
            <person name="Durkin A.S."/>
            <person name="Brinkac L.M."/>
            <person name="Haft D.H."/>
            <person name="Selengut J.D."/>
            <person name="Sanka R."/>
            <person name="DePew J."/>
            <person name="Purushe J."/>
            <person name="Matthias M.A."/>
            <person name="Vinetz J.M."/>
            <person name="Sutton G.G."/>
            <person name="Nierman W.C."/>
            <person name="Fouts D.E."/>
        </authorList>
    </citation>
    <scope>NUCLEOTIDE SEQUENCE [LARGE SCALE GENOMIC DNA]</scope>
    <source>
        <strain evidence="2">MOR084</strain>
    </source>
</reference>
<feature type="compositionally biased region" description="Polar residues" evidence="1">
    <location>
        <begin position="58"/>
        <end position="69"/>
    </location>
</feature>
<dbReference type="RefSeq" id="WP_004475353.1">
    <property type="nucleotide sequence ID" value="NZ_AHON02000047.1"/>
</dbReference>
<dbReference type="NCBIfam" id="NF047558">
    <property type="entry name" value="TPR_END_plus"/>
    <property type="match status" value="1"/>
</dbReference>
<dbReference type="Proteomes" id="UP000006329">
    <property type="component" value="Unassembled WGS sequence"/>
</dbReference>
<evidence type="ECO:0000256" key="1">
    <source>
        <dbReference type="SAM" id="MobiDB-lite"/>
    </source>
</evidence>
<gene>
    <name evidence="2" type="ORF">LEP1GSC179_3227</name>
</gene>
<dbReference type="EMBL" id="AHON02000047">
    <property type="protein sequence ID" value="EKO33651.1"/>
    <property type="molecule type" value="Genomic_DNA"/>
</dbReference>
<dbReference type="AlphaFoldDB" id="A0A0E2BFE2"/>
<organism evidence="2 3">
    <name type="scientific">Leptospira santarosai str. MOR084</name>
    <dbReference type="NCBI Taxonomy" id="1049984"/>
    <lineage>
        <taxon>Bacteria</taxon>
        <taxon>Pseudomonadati</taxon>
        <taxon>Spirochaetota</taxon>
        <taxon>Spirochaetia</taxon>
        <taxon>Leptospirales</taxon>
        <taxon>Leptospiraceae</taxon>
        <taxon>Leptospira</taxon>
    </lineage>
</organism>
<protein>
    <recommendedName>
        <fullName evidence="4">Tetratricopeptide repeat protein</fullName>
    </recommendedName>
</protein>
<accession>A0A0E2BFE2</accession>
<evidence type="ECO:0000313" key="3">
    <source>
        <dbReference type="Proteomes" id="UP000006329"/>
    </source>
</evidence>
<name>A0A0E2BFE2_9LEPT</name>
<comment type="caution">
    <text evidence="2">The sequence shown here is derived from an EMBL/GenBank/DDBJ whole genome shotgun (WGS) entry which is preliminary data.</text>
</comment>
<evidence type="ECO:0000313" key="2">
    <source>
        <dbReference type="EMBL" id="EKO33651.1"/>
    </source>
</evidence>